<evidence type="ECO:0000256" key="1">
    <source>
        <dbReference type="SAM" id="Phobius"/>
    </source>
</evidence>
<name>A0A1F6D7Y8_9BACT</name>
<keyword evidence="1" id="KW-0472">Membrane</keyword>
<dbReference type="PANTHER" id="PTHR35271">
    <property type="entry name" value="ABC TRANSPORTER, SUBSTRATE-BINDING LIPOPROTEIN-RELATED"/>
    <property type="match status" value="1"/>
</dbReference>
<dbReference type="Proteomes" id="UP000177958">
    <property type="component" value="Unassembled WGS sequence"/>
</dbReference>
<comment type="caution">
    <text evidence="2">The sequence shown here is derived from an EMBL/GenBank/DDBJ whole genome shotgun (WGS) entry which is preliminary data.</text>
</comment>
<keyword evidence="1" id="KW-1133">Transmembrane helix</keyword>
<dbReference type="InterPro" id="IPR007487">
    <property type="entry name" value="ABC_transpt-TYRBP-like"/>
</dbReference>
<evidence type="ECO:0008006" key="4">
    <source>
        <dbReference type="Google" id="ProtNLM"/>
    </source>
</evidence>
<feature type="transmembrane region" description="Helical" evidence="1">
    <location>
        <begin position="27"/>
        <end position="49"/>
    </location>
</feature>
<gene>
    <name evidence="2" type="ORF">A2853_03695</name>
</gene>
<evidence type="ECO:0000313" key="2">
    <source>
        <dbReference type="EMBL" id="OGG57440.1"/>
    </source>
</evidence>
<reference evidence="2 3" key="1">
    <citation type="journal article" date="2016" name="Nat. Commun.">
        <title>Thousands of microbial genomes shed light on interconnected biogeochemical processes in an aquifer system.</title>
        <authorList>
            <person name="Anantharaman K."/>
            <person name="Brown C.T."/>
            <person name="Hug L.A."/>
            <person name="Sharon I."/>
            <person name="Castelle C.J."/>
            <person name="Probst A.J."/>
            <person name="Thomas B.C."/>
            <person name="Singh A."/>
            <person name="Wilkins M.J."/>
            <person name="Karaoz U."/>
            <person name="Brodie E.L."/>
            <person name="Williams K.H."/>
            <person name="Hubbard S.S."/>
            <person name="Banfield J.F."/>
        </authorList>
    </citation>
    <scope>NUCLEOTIDE SEQUENCE [LARGE SCALE GENOMIC DNA]</scope>
</reference>
<dbReference type="Gene3D" id="3.40.50.2300">
    <property type="match status" value="2"/>
</dbReference>
<protein>
    <recommendedName>
        <fullName evidence="4">ABC transporter substrate-binding protein PnrA-like domain-containing protein</fullName>
    </recommendedName>
</protein>
<accession>A0A1F6D7Y8</accession>
<organism evidence="2 3">
    <name type="scientific">Candidatus Kaiserbacteria bacterium RIFCSPHIGHO2_01_FULL_55_17</name>
    <dbReference type="NCBI Taxonomy" id="1798484"/>
    <lineage>
        <taxon>Bacteria</taxon>
        <taxon>Candidatus Kaiseribacteriota</taxon>
    </lineage>
</organism>
<evidence type="ECO:0000313" key="3">
    <source>
        <dbReference type="Proteomes" id="UP000177958"/>
    </source>
</evidence>
<dbReference type="PANTHER" id="PTHR35271:SF1">
    <property type="entry name" value="ABC TRANSPORTER, SUBSTRATE-BINDING LIPOPROTEIN"/>
    <property type="match status" value="1"/>
</dbReference>
<proteinExistence type="predicted"/>
<dbReference type="Pfam" id="PF04392">
    <property type="entry name" value="ABC_sub_bind"/>
    <property type="match status" value="1"/>
</dbReference>
<dbReference type="EMBL" id="MFKX01000026">
    <property type="protein sequence ID" value="OGG57440.1"/>
    <property type="molecule type" value="Genomic_DNA"/>
</dbReference>
<dbReference type="AlphaFoldDB" id="A0A1F6D7Y8"/>
<keyword evidence="1" id="KW-0812">Transmembrane</keyword>
<sequence length="374" mass="40829">MPPGTPEPSHEEVHAQKMHSGFLEGPLPLAFLVGVLAAVVCALALLYWMGASPASVSEPKKIGIISLLQVKEADVGFKAKLEDLGYADVEYIEQQVIPGPDLAPNTQKAVREFVAQDIDLIYTNFEVQAKIALDLLEELERTDIPLLFISRLHEPVSYGLIQSFDSSGNNAAGVATNLIEIIGKHFEFLKQISPNAKKLGVFAEGFQIPAVASEYYAEVKQQAPKFGIEIVEYTTDVPPPQAEAEFHRIAATIQKGDIDALMHVGGHYYVTQEEGESNLAIRLGIPMATNYEDIPRGGHFTFSNGTLESGAQLAVMADKIFKGVRPSDIPVEYAQKGILSIHLGRAREAGITFSDSMLSIAQNRYEDDSAFDEE</sequence>